<comment type="caution">
    <text evidence="2">The sequence shown here is derived from an EMBL/GenBank/DDBJ whole genome shotgun (WGS) entry which is preliminary data.</text>
</comment>
<gene>
    <name evidence="2" type="ORF">H5410_022186</name>
</gene>
<feature type="compositionally biased region" description="Low complexity" evidence="1">
    <location>
        <begin position="157"/>
        <end position="177"/>
    </location>
</feature>
<accession>A0A9J5ZDH6</accession>
<evidence type="ECO:0000256" key="1">
    <source>
        <dbReference type="SAM" id="MobiDB-lite"/>
    </source>
</evidence>
<feature type="region of interest" description="Disordered" evidence="1">
    <location>
        <begin position="51"/>
        <end position="75"/>
    </location>
</feature>
<dbReference type="EMBL" id="JACXVP010000004">
    <property type="protein sequence ID" value="KAG5610905.1"/>
    <property type="molecule type" value="Genomic_DNA"/>
</dbReference>
<keyword evidence="3" id="KW-1185">Reference proteome</keyword>
<organism evidence="2 3">
    <name type="scientific">Solanum commersonii</name>
    <name type="common">Commerson's wild potato</name>
    <name type="synonym">Commerson's nightshade</name>
    <dbReference type="NCBI Taxonomy" id="4109"/>
    <lineage>
        <taxon>Eukaryota</taxon>
        <taxon>Viridiplantae</taxon>
        <taxon>Streptophyta</taxon>
        <taxon>Embryophyta</taxon>
        <taxon>Tracheophyta</taxon>
        <taxon>Spermatophyta</taxon>
        <taxon>Magnoliopsida</taxon>
        <taxon>eudicotyledons</taxon>
        <taxon>Gunneridae</taxon>
        <taxon>Pentapetalae</taxon>
        <taxon>asterids</taxon>
        <taxon>lamiids</taxon>
        <taxon>Solanales</taxon>
        <taxon>Solanaceae</taxon>
        <taxon>Solanoideae</taxon>
        <taxon>Solaneae</taxon>
        <taxon>Solanum</taxon>
    </lineage>
</organism>
<dbReference type="OrthoDB" id="1328746at2759"/>
<evidence type="ECO:0000313" key="3">
    <source>
        <dbReference type="Proteomes" id="UP000824120"/>
    </source>
</evidence>
<protein>
    <submittedName>
        <fullName evidence="2">Uncharacterized protein</fullName>
    </submittedName>
</protein>
<evidence type="ECO:0000313" key="2">
    <source>
        <dbReference type="EMBL" id="KAG5610905.1"/>
    </source>
</evidence>
<dbReference type="AlphaFoldDB" id="A0A9J5ZDH6"/>
<sequence length="253" mass="27457">MPINTNKQLQDVGSSSFSTNRFANLQDEETFEESEEEDMLNYCLANAARDADISPRQQRNNKKKHGRKNSWDGVDEAKVVGTPQIKDSNHLKIVGFITRLQSILLHLKLQICLELFVITMKDVVVPPSITNTNSEPLNVTLPFHTCVSPSRIPPTMPQSSLPTPLSNQPSSSPSIESLTNHISPSFVAPIVGLTSATNSPSHDGVSHGVDLPSLSIVAENPHSFNTSHAADFSNTSATGMFCPAASPLQKMVT</sequence>
<name>A0A9J5ZDH6_SOLCO</name>
<dbReference type="Proteomes" id="UP000824120">
    <property type="component" value="Chromosome 4"/>
</dbReference>
<proteinExistence type="predicted"/>
<feature type="compositionally biased region" description="Basic residues" evidence="1">
    <location>
        <begin position="59"/>
        <end position="68"/>
    </location>
</feature>
<feature type="region of interest" description="Disordered" evidence="1">
    <location>
        <begin position="151"/>
        <end position="177"/>
    </location>
</feature>
<reference evidence="2 3" key="1">
    <citation type="submission" date="2020-09" db="EMBL/GenBank/DDBJ databases">
        <title>De no assembly of potato wild relative species, Solanum commersonii.</title>
        <authorList>
            <person name="Cho K."/>
        </authorList>
    </citation>
    <scope>NUCLEOTIDE SEQUENCE [LARGE SCALE GENOMIC DNA]</scope>
    <source>
        <strain evidence="2">LZ3.2</strain>
        <tissue evidence="2">Leaf</tissue>
    </source>
</reference>